<dbReference type="AlphaFoldDB" id="A0A5E4PT33"/>
<dbReference type="Proteomes" id="UP000324832">
    <property type="component" value="Unassembled WGS sequence"/>
</dbReference>
<name>A0A5E4PT33_9NEOP</name>
<evidence type="ECO:0000313" key="6">
    <source>
        <dbReference type="Proteomes" id="UP000324832"/>
    </source>
</evidence>
<keyword evidence="2" id="KW-0328">Glycosyltransferase</keyword>
<evidence type="ECO:0000313" key="5">
    <source>
        <dbReference type="EMBL" id="VVC89235.1"/>
    </source>
</evidence>
<dbReference type="Gene3D" id="3.40.50.2000">
    <property type="entry name" value="Glycogen Phosphorylase B"/>
    <property type="match status" value="1"/>
</dbReference>
<evidence type="ECO:0000256" key="1">
    <source>
        <dbReference type="ARBA" id="ARBA00009995"/>
    </source>
</evidence>
<dbReference type="PANTHER" id="PTHR48043">
    <property type="entry name" value="EG:EG0003.4 PROTEIN-RELATED"/>
    <property type="match status" value="1"/>
</dbReference>
<proteinExistence type="inferred from homology"/>
<sequence length="137" mass="15953">MIGIPGMVDQYQNVDRAVRRGFAIRVDLAYDMDKDLKKSINEMLNESKYRKIAKELSFIYHDRPVTPGAELVHWVEHVVKTRGALHLQSPALNVPFYQKLYLDLLALIIAFVLTVIYIAYRIFCSRSVAEIQEKKRR</sequence>
<protein>
    <recommendedName>
        <fullName evidence="7">Glucuronosyltransferase</fullName>
    </recommendedName>
</protein>
<dbReference type="PANTHER" id="PTHR48043:SF159">
    <property type="entry name" value="EG:EG0003.4 PROTEIN-RELATED"/>
    <property type="match status" value="1"/>
</dbReference>
<gene>
    <name evidence="5" type="ORF">LSINAPIS_LOCUS2411</name>
</gene>
<organism evidence="5 6">
    <name type="scientific">Leptidea sinapis</name>
    <dbReference type="NCBI Taxonomy" id="189913"/>
    <lineage>
        <taxon>Eukaryota</taxon>
        <taxon>Metazoa</taxon>
        <taxon>Ecdysozoa</taxon>
        <taxon>Arthropoda</taxon>
        <taxon>Hexapoda</taxon>
        <taxon>Insecta</taxon>
        <taxon>Pterygota</taxon>
        <taxon>Neoptera</taxon>
        <taxon>Endopterygota</taxon>
        <taxon>Lepidoptera</taxon>
        <taxon>Glossata</taxon>
        <taxon>Ditrysia</taxon>
        <taxon>Papilionoidea</taxon>
        <taxon>Pieridae</taxon>
        <taxon>Dismorphiinae</taxon>
        <taxon>Leptidea</taxon>
    </lineage>
</organism>
<dbReference type="InterPro" id="IPR050271">
    <property type="entry name" value="UDP-glycosyltransferase"/>
</dbReference>
<keyword evidence="6" id="KW-1185">Reference proteome</keyword>
<dbReference type="SUPFAM" id="SSF53756">
    <property type="entry name" value="UDP-Glycosyltransferase/glycogen phosphorylase"/>
    <property type="match status" value="1"/>
</dbReference>
<dbReference type="EMBL" id="FZQP02000482">
    <property type="protein sequence ID" value="VVC89235.1"/>
    <property type="molecule type" value="Genomic_DNA"/>
</dbReference>
<keyword evidence="3" id="KW-0808">Transferase</keyword>
<accession>A0A5E4PT33</accession>
<reference evidence="5 6" key="1">
    <citation type="submission" date="2017-07" db="EMBL/GenBank/DDBJ databases">
        <authorList>
            <person name="Talla V."/>
            <person name="Backstrom N."/>
        </authorList>
    </citation>
    <scope>NUCLEOTIDE SEQUENCE [LARGE SCALE GENOMIC DNA]</scope>
</reference>
<keyword evidence="4" id="KW-0472">Membrane</keyword>
<evidence type="ECO:0008006" key="7">
    <source>
        <dbReference type="Google" id="ProtNLM"/>
    </source>
</evidence>
<feature type="transmembrane region" description="Helical" evidence="4">
    <location>
        <begin position="100"/>
        <end position="120"/>
    </location>
</feature>
<evidence type="ECO:0000256" key="3">
    <source>
        <dbReference type="ARBA" id="ARBA00022679"/>
    </source>
</evidence>
<comment type="similarity">
    <text evidence="1">Belongs to the UDP-glycosyltransferase family.</text>
</comment>
<dbReference type="Pfam" id="PF00201">
    <property type="entry name" value="UDPGT"/>
    <property type="match status" value="1"/>
</dbReference>
<dbReference type="InterPro" id="IPR002213">
    <property type="entry name" value="UDP_glucos_trans"/>
</dbReference>
<keyword evidence="4" id="KW-0812">Transmembrane</keyword>
<keyword evidence="4" id="KW-1133">Transmembrane helix</keyword>
<evidence type="ECO:0000256" key="4">
    <source>
        <dbReference type="SAM" id="Phobius"/>
    </source>
</evidence>
<evidence type="ECO:0000256" key="2">
    <source>
        <dbReference type="ARBA" id="ARBA00022676"/>
    </source>
</evidence>
<dbReference type="GO" id="GO:0008194">
    <property type="term" value="F:UDP-glycosyltransferase activity"/>
    <property type="evidence" value="ECO:0007669"/>
    <property type="project" value="InterPro"/>
</dbReference>